<dbReference type="Proteomes" id="UP001177670">
    <property type="component" value="Unassembled WGS sequence"/>
</dbReference>
<organism evidence="1 2">
    <name type="scientific">Melipona bicolor</name>
    <dbReference type="NCBI Taxonomy" id="60889"/>
    <lineage>
        <taxon>Eukaryota</taxon>
        <taxon>Metazoa</taxon>
        <taxon>Ecdysozoa</taxon>
        <taxon>Arthropoda</taxon>
        <taxon>Hexapoda</taxon>
        <taxon>Insecta</taxon>
        <taxon>Pterygota</taxon>
        <taxon>Neoptera</taxon>
        <taxon>Endopterygota</taxon>
        <taxon>Hymenoptera</taxon>
        <taxon>Apocrita</taxon>
        <taxon>Aculeata</taxon>
        <taxon>Apoidea</taxon>
        <taxon>Anthophila</taxon>
        <taxon>Apidae</taxon>
        <taxon>Melipona</taxon>
    </lineage>
</organism>
<reference evidence="1" key="1">
    <citation type="submission" date="2021-10" db="EMBL/GenBank/DDBJ databases">
        <title>Melipona bicolor Genome sequencing and assembly.</title>
        <authorList>
            <person name="Araujo N.S."/>
            <person name="Arias M.C."/>
        </authorList>
    </citation>
    <scope>NUCLEOTIDE SEQUENCE</scope>
    <source>
        <strain evidence="1">USP_2M_L1-L4_2017</strain>
        <tissue evidence="1">Whole body</tissue>
    </source>
</reference>
<evidence type="ECO:0000313" key="1">
    <source>
        <dbReference type="EMBL" id="KAK1134199.1"/>
    </source>
</evidence>
<feature type="non-terminal residue" evidence="1">
    <location>
        <position position="67"/>
    </location>
</feature>
<proteinExistence type="predicted"/>
<keyword evidence="2" id="KW-1185">Reference proteome</keyword>
<dbReference type="AlphaFoldDB" id="A0AA40GAV5"/>
<evidence type="ECO:0000313" key="2">
    <source>
        <dbReference type="Proteomes" id="UP001177670"/>
    </source>
</evidence>
<dbReference type="EMBL" id="JAHYIQ010000003">
    <property type="protein sequence ID" value="KAK1134199.1"/>
    <property type="molecule type" value="Genomic_DNA"/>
</dbReference>
<gene>
    <name evidence="1" type="ORF">K0M31_011981</name>
</gene>
<accession>A0AA40GAV5</accession>
<sequence length="67" mass="7120">MGTTVEPGCVSHGNGVARELNNPVGERAYPVERRGTVWKPGGFSTKPVRPVSRLETLVGNMSEGLAL</sequence>
<comment type="caution">
    <text evidence="1">The sequence shown here is derived from an EMBL/GenBank/DDBJ whole genome shotgun (WGS) entry which is preliminary data.</text>
</comment>
<name>A0AA40GAV5_9HYME</name>
<protein>
    <submittedName>
        <fullName evidence="1">Uncharacterized protein</fullName>
    </submittedName>
</protein>